<accession>A0A5P1EFV6</accession>
<evidence type="ECO:0000313" key="3">
    <source>
        <dbReference type="Proteomes" id="UP000243459"/>
    </source>
</evidence>
<gene>
    <name evidence="2" type="ORF">A4U43_C07F18070</name>
</gene>
<name>A0A5P1EFV6_ASPOF</name>
<organism evidence="2 3">
    <name type="scientific">Asparagus officinalis</name>
    <name type="common">Garden asparagus</name>
    <dbReference type="NCBI Taxonomy" id="4686"/>
    <lineage>
        <taxon>Eukaryota</taxon>
        <taxon>Viridiplantae</taxon>
        <taxon>Streptophyta</taxon>
        <taxon>Embryophyta</taxon>
        <taxon>Tracheophyta</taxon>
        <taxon>Spermatophyta</taxon>
        <taxon>Magnoliopsida</taxon>
        <taxon>Liliopsida</taxon>
        <taxon>Asparagales</taxon>
        <taxon>Asparagaceae</taxon>
        <taxon>Asparagoideae</taxon>
        <taxon>Asparagus</taxon>
    </lineage>
</organism>
<dbReference type="Gramene" id="ONK63709">
    <property type="protein sequence ID" value="ONK63709"/>
    <property type="gene ID" value="A4U43_C07F18070"/>
</dbReference>
<evidence type="ECO:0000256" key="1">
    <source>
        <dbReference type="SAM" id="MobiDB-lite"/>
    </source>
</evidence>
<dbReference type="Proteomes" id="UP000243459">
    <property type="component" value="Chromosome 7"/>
</dbReference>
<evidence type="ECO:0000313" key="2">
    <source>
        <dbReference type="EMBL" id="ONK63709.1"/>
    </source>
</evidence>
<protein>
    <submittedName>
        <fullName evidence="2">Uncharacterized protein</fullName>
    </submittedName>
</protein>
<keyword evidence="3" id="KW-1185">Reference proteome</keyword>
<dbReference type="EMBL" id="CM007387">
    <property type="protein sequence ID" value="ONK63709.1"/>
    <property type="molecule type" value="Genomic_DNA"/>
</dbReference>
<feature type="region of interest" description="Disordered" evidence="1">
    <location>
        <begin position="19"/>
        <end position="43"/>
    </location>
</feature>
<sequence>MKNLFLRCDAVANHHPKFLPPTSFLAPPPPRSSTPFSPSAATPPNPSPFYLPLSSPLTSPPPPLPLLLNTTTIVSAPASSSAAEAAAAASLPSSSSWNFRADAQNFTSSLLSRVARRRKGDAVPGLRLAYFGPPGIDEGGARVSRSTSEFRRGEYNLTLSCCFFEALKGLISPRREFKFKERAQGPNFFLQEQRQYSSVAARVNVKLSLPDDGSYQLSRGRFQCATPLGEGPLGRLWRGNGCLFCRTVPQDVQLAIWAWRMLNDQVALLLWADFESRGHHPEHASIRARVG</sequence>
<reference evidence="3" key="1">
    <citation type="journal article" date="2017" name="Nat. Commun.">
        <title>The asparagus genome sheds light on the origin and evolution of a young Y chromosome.</title>
        <authorList>
            <person name="Harkess A."/>
            <person name="Zhou J."/>
            <person name="Xu C."/>
            <person name="Bowers J.E."/>
            <person name="Van der Hulst R."/>
            <person name="Ayyampalayam S."/>
            <person name="Mercati F."/>
            <person name="Riccardi P."/>
            <person name="McKain M.R."/>
            <person name="Kakrana A."/>
            <person name="Tang H."/>
            <person name="Ray J."/>
            <person name="Groenendijk J."/>
            <person name="Arikit S."/>
            <person name="Mathioni S.M."/>
            <person name="Nakano M."/>
            <person name="Shan H."/>
            <person name="Telgmann-Rauber A."/>
            <person name="Kanno A."/>
            <person name="Yue Z."/>
            <person name="Chen H."/>
            <person name="Li W."/>
            <person name="Chen Y."/>
            <person name="Xu X."/>
            <person name="Zhang Y."/>
            <person name="Luo S."/>
            <person name="Chen H."/>
            <person name="Gao J."/>
            <person name="Mao Z."/>
            <person name="Pires J.C."/>
            <person name="Luo M."/>
            <person name="Kudrna D."/>
            <person name="Wing R.A."/>
            <person name="Meyers B.C."/>
            <person name="Yi K."/>
            <person name="Kong H."/>
            <person name="Lavrijsen P."/>
            <person name="Sunseri F."/>
            <person name="Falavigna A."/>
            <person name="Ye Y."/>
            <person name="Leebens-Mack J.H."/>
            <person name="Chen G."/>
        </authorList>
    </citation>
    <scope>NUCLEOTIDE SEQUENCE [LARGE SCALE GENOMIC DNA]</scope>
    <source>
        <strain evidence="3">cv. DH0086</strain>
    </source>
</reference>
<proteinExistence type="predicted"/>
<dbReference type="AlphaFoldDB" id="A0A5P1EFV6"/>